<keyword evidence="2" id="KW-1185">Reference proteome</keyword>
<dbReference type="Proteomes" id="UP000007431">
    <property type="component" value="Unassembled WGS sequence"/>
</dbReference>
<evidence type="ECO:0000313" key="2">
    <source>
        <dbReference type="Proteomes" id="UP000007431"/>
    </source>
</evidence>
<accession>D8QGS6</accession>
<dbReference type="KEGG" id="scm:SCHCO_02672077"/>
<organism evidence="2">
    <name type="scientific">Schizophyllum commune (strain H4-8 / FGSC 9210)</name>
    <name type="common">Split gill fungus</name>
    <dbReference type="NCBI Taxonomy" id="578458"/>
    <lineage>
        <taxon>Eukaryota</taxon>
        <taxon>Fungi</taxon>
        <taxon>Dikarya</taxon>
        <taxon>Basidiomycota</taxon>
        <taxon>Agaricomycotina</taxon>
        <taxon>Agaricomycetes</taxon>
        <taxon>Agaricomycetidae</taxon>
        <taxon>Agaricales</taxon>
        <taxon>Schizophyllaceae</taxon>
        <taxon>Schizophyllum</taxon>
    </lineage>
</organism>
<dbReference type="GeneID" id="9597797"/>
<dbReference type="RefSeq" id="XP_003027722.1">
    <property type="nucleotide sequence ID" value="XM_003027676.1"/>
</dbReference>
<feature type="non-terminal residue" evidence="1">
    <location>
        <position position="147"/>
    </location>
</feature>
<proteinExistence type="predicted"/>
<name>D8QGS6_SCHCM</name>
<dbReference type="HOGENOM" id="CLU_1769187_0_0_1"/>
<reference evidence="1 2" key="1">
    <citation type="journal article" date="2010" name="Nat. Biotechnol.">
        <title>Genome sequence of the model mushroom Schizophyllum commune.</title>
        <authorList>
            <person name="Ohm R.A."/>
            <person name="de Jong J.F."/>
            <person name="Lugones L.G."/>
            <person name="Aerts A."/>
            <person name="Kothe E."/>
            <person name="Stajich J.E."/>
            <person name="de Vries R.P."/>
            <person name="Record E."/>
            <person name="Levasseur A."/>
            <person name="Baker S.E."/>
            <person name="Bartholomew K.A."/>
            <person name="Coutinho P.M."/>
            <person name="Erdmann S."/>
            <person name="Fowler T.J."/>
            <person name="Gathman A.C."/>
            <person name="Lombard V."/>
            <person name="Henrissat B."/>
            <person name="Knabe N."/>
            <person name="Kuees U."/>
            <person name="Lilly W.W."/>
            <person name="Lindquist E."/>
            <person name="Lucas S."/>
            <person name="Magnuson J.K."/>
            <person name="Piumi F."/>
            <person name="Raudaskoski M."/>
            <person name="Salamov A."/>
            <person name="Schmutz J."/>
            <person name="Schwarze F.W.M.R."/>
            <person name="vanKuyk P.A."/>
            <person name="Horton J.S."/>
            <person name="Grigoriev I.V."/>
            <person name="Woesten H.A.B."/>
        </authorList>
    </citation>
    <scope>NUCLEOTIDE SEQUENCE [LARGE SCALE GENOMIC DNA]</scope>
    <source>
        <strain evidence="2">H4-8 / FGSC 9210</strain>
    </source>
</reference>
<sequence length="147" mass="15577">MNYPARSPGFIPRLPQSRIVACLSARGSSSSSIYCASGPGDEGGHKVGACAAPRSGRTDVPVEALLSTTRTSRPPNPPGQHALKPHLPLAEVEAPFTSHRRPSSHVRDLFAAICDPDLRSTSIFDVHGAEAHYDAVAAADHRHPDDV</sequence>
<protein>
    <submittedName>
        <fullName evidence="1">Uncharacterized protein</fullName>
    </submittedName>
</protein>
<dbReference type="AlphaFoldDB" id="D8QGS6"/>
<dbReference type="EMBL" id="GL377312">
    <property type="protein sequence ID" value="EFI92819.1"/>
    <property type="molecule type" value="Genomic_DNA"/>
</dbReference>
<dbReference type="InParanoid" id="D8QGS6"/>
<evidence type="ECO:0000313" key="1">
    <source>
        <dbReference type="EMBL" id="EFI92819.1"/>
    </source>
</evidence>
<dbReference type="VEuPathDB" id="FungiDB:SCHCODRAFT_02672077"/>
<gene>
    <name evidence="1" type="ORF">SCHCODRAFT_113068</name>
</gene>